<dbReference type="EMBL" id="CP042220">
    <property type="protein sequence ID" value="QDX29070.1"/>
    <property type="molecule type" value="Genomic_DNA"/>
</dbReference>
<dbReference type="PANTHER" id="PTHR11895:SF176">
    <property type="entry name" value="AMIDASE AMID-RELATED"/>
    <property type="match status" value="1"/>
</dbReference>
<dbReference type="OrthoDB" id="9811471at2"/>
<dbReference type="AlphaFoldDB" id="A0A5B8I7N1"/>
<dbReference type="Proteomes" id="UP000320591">
    <property type="component" value="Chromosome"/>
</dbReference>
<dbReference type="Pfam" id="PF01425">
    <property type="entry name" value="Amidase"/>
    <property type="match status" value="1"/>
</dbReference>
<evidence type="ECO:0000259" key="1">
    <source>
        <dbReference type="Pfam" id="PF01425"/>
    </source>
</evidence>
<dbReference type="InterPro" id="IPR023631">
    <property type="entry name" value="Amidase_dom"/>
</dbReference>
<evidence type="ECO:0000313" key="2">
    <source>
        <dbReference type="EMBL" id="QDX29070.1"/>
    </source>
</evidence>
<dbReference type="STRING" id="568768.GCA_000406125_03192"/>
<keyword evidence="3" id="KW-1185">Reference proteome</keyword>
<dbReference type="InterPro" id="IPR000120">
    <property type="entry name" value="Amidase"/>
</dbReference>
<reference evidence="2 3" key="1">
    <citation type="journal article" date="2019" name="Environ. Microbiol.">
        <title>The phytopathogenic nature of Dickeya aquatica 174/2 and the dynamic early evolution of Dickeya pathogenicity.</title>
        <authorList>
            <person name="Duprey A."/>
            <person name="Taib N."/>
            <person name="Leonard S."/>
            <person name="Garin T."/>
            <person name="Flandrois J.P."/>
            <person name="Nasser W."/>
            <person name="Brochier-Armanet C."/>
            <person name="Reverchon S."/>
        </authorList>
    </citation>
    <scope>NUCLEOTIDE SEQUENCE [LARGE SCALE GENOMIC DNA]</scope>
    <source>
        <strain evidence="2 3">NCPPB 569</strain>
    </source>
</reference>
<dbReference type="PANTHER" id="PTHR11895">
    <property type="entry name" value="TRANSAMIDASE"/>
    <property type="match status" value="1"/>
</dbReference>
<proteinExistence type="predicted"/>
<dbReference type="InterPro" id="IPR036928">
    <property type="entry name" value="AS_sf"/>
</dbReference>
<gene>
    <name evidence="2" type="ORF">Dpoa569_0000777</name>
</gene>
<evidence type="ECO:0000313" key="3">
    <source>
        <dbReference type="Proteomes" id="UP000320591"/>
    </source>
</evidence>
<organism evidence="2 3">
    <name type="scientific">Dickeya poaceiphila</name>
    <dbReference type="NCBI Taxonomy" id="568768"/>
    <lineage>
        <taxon>Bacteria</taxon>
        <taxon>Pseudomonadati</taxon>
        <taxon>Pseudomonadota</taxon>
        <taxon>Gammaproteobacteria</taxon>
        <taxon>Enterobacterales</taxon>
        <taxon>Pectobacteriaceae</taxon>
        <taxon>Dickeya</taxon>
    </lineage>
</organism>
<dbReference type="GO" id="GO:0003824">
    <property type="term" value="F:catalytic activity"/>
    <property type="evidence" value="ECO:0007669"/>
    <property type="project" value="InterPro"/>
</dbReference>
<name>A0A5B8I7N1_9GAMM</name>
<dbReference type="Gene3D" id="3.90.1300.10">
    <property type="entry name" value="Amidase signature (AS) domain"/>
    <property type="match status" value="1"/>
</dbReference>
<dbReference type="SUPFAM" id="SSF75304">
    <property type="entry name" value="Amidase signature (AS) enzymes"/>
    <property type="match status" value="1"/>
</dbReference>
<dbReference type="KEGG" id="dic:Dpoa569_0000777"/>
<accession>A0A5B8I7N1</accession>
<protein>
    <submittedName>
        <fullName evidence="2">Amidase</fullName>
    </submittedName>
</protein>
<sequence length="483" mass="52949">MTIMRRRVDKALHLLSLTELSRLLHQRALTSVALTEYFLARITRFNPVLNAFIYVDAERALRDARCADEALNQGKASGPLTGIPYALKDIFDVEGEPTTCHSHLMLHHRAARSSTVERRLSASGAVYLGKLATHEFALGGPSHELPFPPARNPWNRSHFTGASSSGAGAAVAAGLVPIAIGSDTSGSIRGPACLCGVVGFKPTYGLVSRAGVFPLSWTLDHCGPLTRFSDDARWVMQVIAGYDSADPTTLTRKLDFSPRTVAWPQHRIAWPRHLLTDNPHTDPALIAAMDRVVENLTDAGAQVEEITFKDFALFNACGRIIMAAESFAVHQHNLRERGNEYGRFTYQRILPGATISAAELMDALRLRTALTGWLNRELFSHFSLLLFPGTLRAAPRFSEFSPDWPPASYVVPTQTIPFNVTGNPALSLPLGLTNEKLPLGMQLVGRLFDDSRVLDAGDSMEKWLTMPALSDDVILHQQIEPAA</sequence>
<feature type="domain" description="Amidase" evidence="1">
    <location>
        <begin position="34"/>
        <end position="454"/>
    </location>
</feature>